<proteinExistence type="predicted"/>
<dbReference type="Proteomes" id="UP000069443">
    <property type="component" value="Unassembled WGS sequence"/>
</dbReference>
<gene>
    <name evidence="3" type="ORF">RMCC_2484</name>
</gene>
<evidence type="ECO:0000256" key="1">
    <source>
        <dbReference type="SAM" id="Coils"/>
    </source>
</evidence>
<dbReference type="RefSeq" id="WP_062656698.1">
    <property type="nucleotide sequence ID" value="NZ_BCSY01000039.1"/>
</dbReference>
<reference evidence="4" key="2">
    <citation type="submission" date="2016-02" db="EMBL/GenBank/DDBJ databases">
        <title>Draft genome sequence of five rapidly growing Mycobacterium species.</title>
        <authorList>
            <person name="Katahira K."/>
            <person name="Gotou Y."/>
            <person name="Iida K."/>
            <person name="Ogura Y."/>
            <person name="Hayashi T."/>
        </authorList>
    </citation>
    <scope>NUCLEOTIDE SEQUENCE [LARGE SCALE GENOMIC DNA]</scope>
    <source>
        <strain evidence="4">JCM15298</strain>
    </source>
</reference>
<feature type="domain" description="Antirepressor protein ant N-terminal" evidence="2">
    <location>
        <begin position="14"/>
        <end position="118"/>
    </location>
</feature>
<accession>A0A100WCJ8</accession>
<protein>
    <submittedName>
        <fullName evidence="3">Putative prophage antirepressor</fullName>
    </submittedName>
</protein>
<dbReference type="AlphaFoldDB" id="A0A100WCJ8"/>
<feature type="coiled-coil region" evidence="1">
    <location>
        <begin position="91"/>
        <end position="155"/>
    </location>
</feature>
<keyword evidence="4" id="KW-1185">Reference proteome</keyword>
<evidence type="ECO:0000313" key="4">
    <source>
        <dbReference type="Proteomes" id="UP000069443"/>
    </source>
</evidence>
<dbReference type="OrthoDB" id="4193033at2"/>
<dbReference type="STRING" id="228230.RMCC_2484"/>
<dbReference type="PRINTS" id="PR01994">
    <property type="entry name" value="ANTIREPRESSR"/>
</dbReference>
<dbReference type="InterPro" id="IPR018875">
    <property type="entry name" value="Antirepressor_Ant_N"/>
</dbReference>
<reference evidence="4" key="1">
    <citation type="journal article" date="2016" name="Genome Announc.">
        <title>Draft Genome Sequences of Five Rapidly Growing Mycobacterium Species, M. thermoresistibile, M. fortuitum subsp. acetamidolyticum, M. canariasense, M. brisbanense, and M. novocastrense.</title>
        <authorList>
            <person name="Katahira K."/>
            <person name="Ogura Y."/>
            <person name="Gotoh Y."/>
            <person name="Hayashi T."/>
        </authorList>
    </citation>
    <scope>NUCLEOTIDE SEQUENCE [LARGE SCALE GENOMIC DNA]</scope>
    <source>
        <strain evidence="4">JCM15298</strain>
    </source>
</reference>
<sequence length="230" mass="25149">MTTELVCVPVPGADDLMATEFNGNQWAALKPMCETLGIDYSAQLKRLKGRSWAVMAVTTMTAGDGKNYQTTVIDRSTIPMWLATIDERRVADDARSQLVAYQREAAAALDAYFNQRAAAPAMNQLDVLRAALDQIEAAQRDAADAKAIAQRTDDRLAAIEGRHDWLSALAYARINGLPTHTTYLKRLGGCAGRIGRSRGIAPNPVQHQLYGEVNSWPVWVWDLAADGFSA</sequence>
<organism evidence="3 4">
    <name type="scientific">Mycolicibacterium canariasense</name>
    <name type="common">Mycobacterium canariasense</name>
    <dbReference type="NCBI Taxonomy" id="228230"/>
    <lineage>
        <taxon>Bacteria</taxon>
        <taxon>Bacillati</taxon>
        <taxon>Actinomycetota</taxon>
        <taxon>Actinomycetes</taxon>
        <taxon>Mycobacteriales</taxon>
        <taxon>Mycobacteriaceae</taxon>
        <taxon>Mycolicibacterium</taxon>
    </lineage>
</organism>
<evidence type="ECO:0000313" key="3">
    <source>
        <dbReference type="EMBL" id="GAS95518.1"/>
    </source>
</evidence>
<dbReference type="EMBL" id="BCSY01000039">
    <property type="protein sequence ID" value="GAS95518.1"/>
    <property type="molecule type" value="Genomic_DNA"/>
</dbReference>
<dbReference type="Pfam" id="PF10547">
    <property type="entry name" value="P22_AR_N"/>
    <property type="match status" value="1"/>
</dbReference>
<name>A0A100WCJ8_MYCCR</name>
<comment type="caution">
    <text evidence="3">The sequence shown here is derived from an EMBL/GenBank/DDBJ whole genome shotgun (WGS) entry which is preliminary data.</text>
</comment>
<evidence type="ECO:0000259" key="2">
    <source>
        <dbReference type="Pfam" id="PF10547"/>
    </source>
</evidence>
<keyword evidence="1" id="KW-0175">Coiled coil</keyword>